<gene>
    <name evidence="1" type="ORF">QSP1433_LOCUS8797</name>
</gene>
<protein>
    <submittedName>
        <fullName evidence="1">Uncharacterized protein</fullName>
    </submittedName>
</protein>
<organism evidence="1">
    <name type="scientific">Mucochytrium quahogii</name>
    <dbReference type="NCBI Taxonomy" id="96639"/>
    <lineage>
        <taxon>Eukaryota</taxon>
        <taxon>Sar</taxon>
        <taxon>Stramenopiles</taxon>
        <taxon>Bigyra</taxon>
        <taxon>Labyrinthulomycetes</taxon>
        <taxon>Thraustochytrida</taxon>
        <taxon>Thraustochytriidae</taxon>
        <taxon>Mucochytrium</taxon>
    </lineage>
</organism>
<name>A0A7S2RZW5_9STRA</name>
<reference evidence="1" key="1">
    <citation type="submission" date="2021-01" db="EMBL/GenBank/DDBJ databases">
        <authorList>
            <person name="Corre E."/>
            <person name="Pelletier E."/>
            <person name="Niang G."/>
            <person name="Scheremetjew M."/>
            <person name="Finn R."/>
            <person name="Kale V."/>
            <person name="Holt S."/>
            <person name="Cochrane G."/>
            <person name="Meng A."/>
            <person name="Brown T."/>
            <person name="Cohen L."/>
        </authorList>
    </citation>
    <scope>NUCLEOTIDE SEQUENCE</scope>
    <source>
        <strain evidence="1">NY070348D</strain>
    </source>
</reference>
<evidence type="ECO:0000313" key="1">
    <source>
        <dbReference type="EMBL" id="CAD9685423.1"/>
    </source>
</evidence>
<accession>A0A7S2RZW5</accession>
<dbReference type="EMBL" id="HBHK01014000">
    <property type="protein sequence ID" value="CAD9685423.1"/>
    <property type="molecule type" value="Transcribed_RNA"/>
</dbReference>
<dbReference type="AlphaFoldDB" id="A0A7S2RZW5"/>
<sequence>MVEEDPVRLSRLVEVLDKVVNAIWLQDVEKDQVLQCFEPVLRECQGRSQVADKLWELYRKICEKNLKENVKMEFDKLCDEVGLKETLKSIEGTRKAVSKEKIALAPIDPEEHISKLVCSLKHERQCILEERLKELESRNSELESLLVSKESELASVIERSSRALDPVSSMCVDV</sequence>
<proteinExistence type="predicted"/>